<dbReference type="Pfam" id="PF00015">
    <property type="entry name" value="MCPsignal"/>
    <property type="match status" value="1"/>
</dbReference>
<comment type="caution">
    <text evidence="6">The sequence shown here is derived from an EMBL/GenBank/DDBJ whole genome shotgun (WGS) entry which is preliminary data.</text>
</comment>
<evidence type="ECO:0000256" key="2">
    <source>
        <dbReference type="PROSITE-ProRule" id="PRU00284"/>
    </source>
</evidence>
<dbReference type="PANTHER" id="PTHR32089:SF112">
    <property type="entry name" value="LYSOZYME-LIKE PROTEIN-RELATED"/>
    <property type="match status" value="1"/>
</dbReference>
<evidence type="ECO:0000259" key="5">
    <source>
        <dbReference type="PROSITE" id="PS50111"/>
    </source>
</evidence>
<proteinExistence type="predicted"/>
<evidence type="ECO:0000313" key="7">
    <source>
        <dbReference type="Proteomes" id="UP001519289"/>
    </source>
</evidence>
<dbReference type="SMART" id="SM00283">
    <property type="entry name" value="MA"/>
    <property type="match status" value="1"/>
</dbReference>
<evidence type="ECO:0000256" key="1">
    <source>
        <dbReference type="ARBA" id="ARBA00023224"/>
    </source>
</evidence>
<accession>A0ABS4JVW0</accession>
<protein>
    <submittedName>
        <fullName evidence="6">Methyl-accepting chemotaxis protein</fullName>
    </submittedName>
</protein>
<reference evidence="6 7" key="1">
    <citation type="submission" date="2021-03" db="EMBL/GenBank/DDBJ databases">
        <title>Genomic Encyclopedia of Type Strains, Phase IV (KMG-IV): sequencing the most valuable type-strain genomes for metagenomic binning, comparative biology and taxonomic classification.</title>
        <authorList>
            <person name="Goeker M."/>
        </authorList>
    </citation>
    <scope>NUCLEOTIDE SEQUENCE [LARGE SCALE GENOMIC DNA]</scope>
    <source>
        <strain evidence="6 7">DSM 27138</strain>
    </source>
</reference>
<feature type="compositionally biased region" description="Low complexity" evidence="3">
    <location>
        <begin position="83"/>
        <end position="97"/>
    </location>
</feature>
<evidence type="ECO:0000313" key="6">
    <source>
        <dbReference type="EMBL" id="MBP2019687.1"/>
    </source>
</evidence>
<keyword evidence="1 2" id="KW-0807">Transducer</keyword>
<dbReference type="InterPro" id="IPR004089">
    <property type="entry name" value="MCPsignal_dom"/>
</dbReference>
<dbReference type="PANTHER" id="PTHR32089">
    <property type="entry name" value="METHYL-ACCEPTING CHEMOTAXIS PROTEIN MCPB"/>
    <property type="match status" value="1"/>
</dbReference>
<feature type="region of interest" description="Disordered" evidence="3">
    <location>
        <begin position="83"/>
        <end position="111"/>
    </location>
</feature>
<evidence type="ECO:0000256" key="4">
    <source>
        <dbReference type="SAM" id="Phobius"/>
    </source>
</evidence>
<dbReference type="PROSITE" id="PS50111">
    <property type="entry name" value="CHEMOTAXIS_TRANSDUC_2"/>
    <property type="match status" value="1"/>
</dbReference>
<keyword evidence="4" id="KW-1133">Transmembrane helix</keyword>
<gene>
    <name evidence="6" type="ORF">J2Z79_003129</name>
</gene>
<dbReference type="Gene3D" id="1.10.287.950">
    <property type="entry name" value="Methyl-accepting chemotaxis protein"/>
    <property type="match status" value="1"/>
</dbReference>
<dbReference type="EMBL" id="JAGGLG010000033">
    <property type="protein sequence ID" value="MBP2019687.1"/>
    <property type="molecule type" value="Genomic_DNA"/>
</dbReference>
<feature type="transmembrane region" description="Helical" evidence="4">
    <location>
        <begin position="29"/>
        <end position="48"/>
    </location>
</feature>
<dbReference type="Proteomes" id="UP001519289">
    <property type="component" value="Unassembled WGS sequence"/>
</dbReference>
<keyword evidence="4" id="KW-0812">Transmembrane</keyword>
<name>A0ABS4JVW0_9FIRM</name>
<sequence length="412" mass="42227">MFWRAWISSLITGAVVASSLWAPSLPGRLALWGAGLLVSVAGGLWVGFSHRASLSAATAAGAEAAAAAAESAAAAEAPGAAAAGSAPADADSGKSAARTGAPAWPPGTASDEPAIAALGELAAQAVRTQEAVQEIQRLTGRVNDLLRRLFEATHAQLEDLGRTQGLARQVVAVFAEMTEAARAAGEEATRYRQAAEGVQQALVRIGEGMAGIRAAADASARVIRELDMQSGEIGSIVKLIQTVADQTNLLSLNAAIEAARAGEAGRGFAVVAQEVRALADRSRKATKQIQELVAKIQTGTAAAMAAVEEQQQEVNRGTATVESTREAIVQVLRSVEQLSLTVEGFGGRAAATAGEMDELVRAVEGATSLANQNSTTARELAEADWFSAAIREAGKQAGELAARAKAMECAQG</sequence>
<dbReference type="SUPFAM" id="SSF58104">
    <property type="entry name" value="Methyl-accepting chemotaxis protein (MCP) signaling domain"/>
    <property type="match status" value="1"/>
</dbReference>
<evidence type="ECO:0000256" key="3">
    <source>
        <dbReference type="SAM" id="MobiDB-lite"/>
    </source>
</evidence>
<dbReference type="RefSeq" id="WP_245302848.1">
    <property type="nucleotide sequence ID" value="NZ_JAGGLG010000033.1"/>
</dbReference>
<keyword evidence="4" id="KW-0472">Membrane</keyword>
<organism evidence="6 7">
    <name type="scientific">Symbiobacterium terraclitae</name>
    <dbReference type="NCBI Taxonomy" id="557451"/>
    <lineage>
        <taxon>Bacteria</taxon>
        <taxon>Bacillati</taxon>
        <taxon>Bacillota</taxon>
        <taxon>Clostridia</taxon>
        <taxon>Eubacteriales</taxon>
        <taxon>Symbiobacteriaceae</taxon>
        <taxon>Symbiobacterium</taxon>
    </lineage>
</organism>
<feature type="domain" description="Methyl-accepting transducer" evidence="5">
    <location>
        <begin position="131"/>
        <end position="381"/>
    </location>
</feature>
<keyword evidence="7" id="KW-1185">Reference proteome</keyword>